<dbReference type="InterPro" id="IPR036291">
    <property type="entry name" value="NAD(P)-bd_dom_sf"/>
</dbReference>
<dbReference type="InterPro" id="IPR005106">
    <property type="entry name" value="Asp/hSer_DH_NAD-bd"/>
</dbReference>
<dbReference type="EMBL" id="WTVQ01000001">
    <property type="protein sequence ID" value="NMG73181.1"/>
    <property type="molecule type" value="Genomic_DNA"/>
</dbReference>
<dbReference type="Pfam" id="PF03447">
    <property type="entry name" value="NAD_binding_3"/>
    <property type="match status" value="1"/>
</dbReference>
<organism evidence="2 3">
    <name type="scientific">Aromatoleum diolicum</name>
    <dbReference type="NCBI Taxonomy" id="75796"/>
    <lineage>
        <taxon>Bacteria</taxon>
        <taxon>Pseudomonadati</taxon>
        <taxon>Pseudomonadota</taxon>
        <taxon>Betaproteobacteria</taxon>
        <taxon>Rhodocyclales</taxon>
        <taxon>Rhodocyclaceae</taxon>
        <taxon>Aromatoleum</taxon>
    </lineage>
</organism>
<evidence type="ECO:0000313" key="3">
    <source>
        <dbReference type="Proteomes" id="UP000648984"/>
    </source>
</evidence>
<sequence length="125" mass="13601">MQSIRIGLIGAGETGTPLLRQLLDASFVELVGVADLSDAQPGIRLAKERGVRTTNDFMDLARLGNGVDIIIDVTGVAKVREQLRNHFQETGNHHTIIMHELIAVLLMSLSQGKLVSTKHGSIDYD</sequence>
<proteinExistence type="predicted"/>
<accession>A0ABX1Q840</accession>
<keyword evidence="3" id="KW-1185">Reference proteome</keyword>
<gene>
    <name evidence="2" type="ORF">GPA25_00235</name>
</gene>
<reference evidence="2 3" key="1">
    <citation type="submission" date="2019-12" db="EMBL/GenBank/DDBJ databases">
        <title>Comparative genomics gives insights into the taxonomy of the Azoarcus-Aromatoleum group and reveals separate origins of nif in the plant-associated Azoarcus and non-plant-associated Aromatoleum sub-groups.</title>
        <authorList>
            <person name="Lafos M."/>
            <person name="Maluk M."/>
            <person name="Batista M."/>
            <person name="Junghare M."/>
            <person name="Carmona M."/>
            <person name="Faoro H."/>
            <person name="Cruz L.M."/>
            <person name="Battistoni F."/>
            <person name="De Souza E."/>
            <person name="Pedrosa F."/>
            <person name="Chen W.-M."/>
            <person name="Poole P.S."/>
            <person name="Dixon R.A."/>
            <person name="James E.K."/>
        </authorList>
    </citation>
    <scope>NUCLEOTIDE SEQUENCE [LARGE SCALE GENOMIC DNA]</scope>
    <source>
        <strain evidence="2 3">22Lin</strain>
    </source>
</reference>
<dbReference type="SUPFAM" id="SSF51735">
    <property type="entry name" value="NAD(P)-binding Rossmann-fold domains"/>
    <property type="match status" value="1"/>
</dbReference>
<dbReference type="Gene3D" id="3.40.50.720">
    <property type="entry name" value="NAD(P)-binding Rossmann-like Domain"/>
    <property type="match status" value="1"/>
</dbReference>
<dbReference type="Proteomes" id="UP000648984">
    <property type="component" value="Unassembled WGS sequence"/>
</dbReference>
<comment type="caution">
    <text evidence="2">The sequence shown here is derived from an EMBL/GenBank/DDBJ whole genome shotgun (WGS) entry which is preliminary data.</text>
</comment>
<evidence type="ECO:0000259" key="1">
    <source>
        <dbReference type="Pfam" id="PF03447"/>
    </source>
</evidence>
<protein>
    <submittedName>
        <fullName evidence="2">Oxidoreductase</fullName>
    </submittedName>
</protein>
<name>A0ABX1Q840_9RHOO</name>
<dbReference type="RefSeq" id="WP_169258342.1">
    <property type="nucleotide sequence ID" value="NZ_WTVQ01000001.1"/>
</dbReference>
<evidence type="ECO:0000313" key="2">
    <source>
        <dbReference type="EMBL" id="NMG73181.1"/>
    </source>
</evidence>
<feature type="domain" description="Aspartate/homoserine dehydrogenase NAD-binding" evidence="1">
    <location>
        <begin position="10"/>
        <end position="84"/>
    </location>
</feature>